<evidence type="ECO:0000313" key="2">
    <source>
        <dbReference type="Proteomes" id="UP000516230"/>
    </source>
</evidence>
<name>A0A7H0I513_9ACTN</name>
<organism evidence="1 2">
    <name type="scientific">Streptomyces genisteinicus</name>
    <dbReference type="NCBI Taxonomy" id="2768068"/>
    <lineage>
        <taxon>Bacteria</taxon>
        <taxon>Bacillati</taxon>
        <taxon>Actinomycetota</taxon>
        <taxon>Actinomycetes</taxon>
        <taxon>Kitasatosporales</taxon>
        <taxon>Streptomycetaceae</taxon>
        <taxon>Streptomyces</taxon>
    </lineage>
</organism>
<dbReference type="AlphaFoldDB" id="A0A7H0I513"/>
<evidence type="ECO:0000313" key="1">
    <source>
        <dbReference type="EMBL" id="QNP67879.1"/>
    </source>
</evidence>
<geneLocation type="plasmid" evidence="1 2">
    <name>unnamed2</name>
</geneLocation>
<sequence length="251" mass="25668">MTPDLGLSSGSAPELDADGLAALTLRLGGDAVDVRASKGHAWEGSGGLRALRAAGVRVCFVGHSTVLGRPGSPPADPAWLEDGLPVKVFAAEGCTAPEHRDRTRRQIAALAAASGGPGNVLVETHHGYAPVPELRRLCEETGVRLLLDTLGLARIHPDPVAAAAELAPWISYAQVKGFDPGAPGTGGHLPLEGSRAAWTGEVLAAAGELRAVTVESRAGALDGDLAVLRDLYRTPATAAAPGPGFREETAP</sequence>
<evidence type="ECO:0008006" key="3">
    <source>
        <dbReference type="Google" id="ProtNLM"/>
    </source>
</evidence>
<dbReference type="InterPro" id="IPR036237">
    <property type="entry name" value="Xyl_isomerase-like_sf"/>
</dbReference>
<dbReference type="Gene3D" id="3.20.20.150">
    <property type="entry name" value="Divalent-metal-dependent TIM barrel enzymes"/>
    <property type="match status" value="1"/>
</dbReference>
<dbReference type="KEGG" id="sgj:IAG43_33595"/>
<dbReference type="RefSeq" id="WP_187744922.1">
    <property type="nucleotide sequence ID" value="NZ_CP060826.1"/>
</dbReference>
<keyword evidence="2" id="KW-1185">Reference proteome</keyword>
<accession>A0A7H0I513</accession>
<keyword evidence="1" id="KW-0614">Plasmid</keyword>
<protein>
    <recommendedName>
        <fullName evidence="3">Sugar phosphate isomerase/epimerase</fullName>
    </recommendedName>
</protein>
<proteinExistence type="predicted"/>
<dbReference type="EMBL" id="CP060826">
    <property type="protein sequence ID" value="QNP67879.1"/>
    <property type="molecule type" value="Genomic_DNA"/>
</dbReference>
<gene>
    <name evidence="1" type="ORF">IAG43_33595</name>
</gene>
<reference evidence="1 2" key="1">
    <citation type="submission" date="2020-08" db="EMBL/GenBank/DDBJ databases">
        <title>A novel species.</title>
        <authorList>
            <person name="Gao J."/>
        </authorList>
    </citation>
    <scope>NUCLEOTIDE SEQUENCE [LARGE SCALE GENOMIC DNA]</scope>
    <source>
        <strain evidence="1 2">CRPJ-33</strain>
        <plasmid evidence="1 2">unnamed2</plasmid>
    </source>
</reference>
<dbReference type="SUPFAM" id="SSF51658">
    <property type="entry name" value="Xylose isomerase-like"/>
    <property type="match status" value="1"/>
</dbReference>
<dbReference type="Proteomes" id="UP000516230">
    <property type="component" value="Plasmid unnamed2"/>
</dbReference>